<feature type="transmembrane region" description="Helical" evidence="1">
    <location>
        <begin position="12"/>
        <end position="38"/>
    </location>
</feature>
<dbReference type="STRING" id="139825.A0A401GDL8"/>
<dbReference type="OrthoDB" id="408373at2759"/>
<dbReference type="InterPro" id="IPR000073">
    <property type="entry name" value="AB_hydrolase_1"/>
</dbReference>
<protein>
    <recommendedName>
        <fullName evidence="2">AB hydrolase-1 domain-containing protein</fullName>
    </recommendedName>
</protein>
<dbReference type="AlphaFoldDB" id="A0A401GDL8"/>
<keyword evidence="1" id="KW-1133">Transmembrane helix</keyword>
<dbReference type="PANTHER" id="PTHR43194">
    <property type="entry name" value="HYDROLASE ALPHA/BETA FOLD FAMILY"/>
    <property type="match status" value="1"/>
</dbReference>
<dbReference type="RefSeq" id="XP_027611126.1">
    <property type="nucleotide sequence ID" value="XM_027755325.1"/>
</dbReference>
<evidence type="ECO:0000313" key="4">
    <source>
        <dbReference type="Proteomes" id="UP000287166"/>
    </source>
</evidence>
<dbReference type="InterPro" id="IPR000639">
    <property type="entry name" value="Epox_hydrolase-like"/>
</dbReference>
<organism evidence="3 4">
    <name type="scientific">Sparassis crispa</name>
    <dbReference type="NCBI Taxonomy" id="139825"/>
    <lineage>
        <taxon>Eukaryota</taxon>
        <taxon>Fungi</taxon>
        <taxon>Dikarya</taxon>
        <taxon>Basidiomycota</taxon>
        <taxon>Agaricomycotina</taxon>
        <taxon>Agaricomycetes</taxon>
        <taxon>Polyporales</taxon>
        <taxon>Sparassidaceae</taxon>
        <taxon>Sparassis</taxon>
    </lineage>
</organism>
<keyword evidence="1" id="KW-0472">Membrane</keyword>
<dbReference type="GeneID" id="38777130"/>
<dbReference type="PRINTS" id="PR00111">
    <property type="entry name" value="ABHYDROLASE"/>
</dbReference>
<evidence type="ECO:0000256" key="1">
    <source>
        <dbReference type="SAM" id="Phobius"/>
    </source>
</evidence>
<feature type="domain" description="AB hydrolase-1" evidence="2">
    <location>
        <begin position="84"/>
        <end position="318"/>
    </location>
</feature>
<name>A0A401GDL8_9APHY</name>
<dbReference type="EMBL" id="BFAD01000002">
    <property type="protein sequence ID" value="GBE80213.1"/>
    <property type="molecule type" value="Genomic_DNA"/>
</dbReference>
<dbReference type="Pfam" id="PF00561">
    <property type="entry name" value="Abhydrolase_1"/>
    <property type="match status" value="1"/>
</dbReference>
<dbReference type="GO" id="GO:0003824">
    <property type="term" value="F:catalytic activity"/>
    <property type="evidence" value="ECO:0007669"/>
    <property type="project" value="InterPro"/>
</dbReference>
<dbReference type="InterPro" id="IPR029058">
    <property type="entry name" value="AB_hydrolase_fold"/>
</dbReference>
<dbReference type="InterPro" id="IPR050228">
    <property type="entry name" value="Carboxylesterase_BioH"/>
</dbReference>
<evidence type="ECO:0000313" key="3">
    <source>
        <dbReference type="EMBL" id="GBE80213.1"/>
    </source>
</evidence>
<dbReference type="InParanoid" id="A0A401GDL8"/>
<reference evidence="3 4" key="1">
    <citation type="journal article" date="2018" name="Sci. Rep.">
        <title>Genome sequence of the cauliflower mushroom Sparassis crispa (Hanabiratake) and its association with beneficial usage.</title>
        <authorList>
            <person name="Kiyama R."/>
            <person name="Furutani Y."/>
            <person name="Kawaguchi K."/>
            <person name="Nakanishi T."/>
        </authorList>
    </citation>
    <scope>NUCLEOTIDE SEQUENCE [LARGE SCALE GENOMIC DNA]</scope>
</reference>
<dbReference type="SUPFAM" id="SSF53474">
    <property type="entry name" value="alpha/beta-Hydrolases"/>
    <property type="match status" value="1"/>
</dbReference>
<evidence type="ECO:0000259" key="2">
    <source>
        <dbReference type="Pfam" id="PF00561"/>
    </source>
</evidence>
<dbReference type="Gene3D" id="3.40.50.1820">
    <property type="entry name" value="alpha/beta hydrolase"/>
    <property type="match status" value="1"/>
</dbReference>
<sequence length="332" mass="36375">MSPPSSTLQWILLALPTTIIVAYLLTAFPITSAPLIIYPSLNSLPDTSPSWKIYPEDCYNGGAYARLPHGKVRYWLIGPEDGERVVLIHGLSVPAFIWKDVAPHLAENGFRVLLYDLYGRGYTDAPETTYDTNLYTTQLAMLMQYVGWNNAHVAGVSMGGGIATAFSAQFPHLVSSKLALIASTGLAQPGDLSRTSKFLSSPLMQQFASTFPFRWYLQYLARCRKDDAPADALIRLQSAYLPGFNPAVASSLRDGPVLGLAPAFAQLGRRTGAHVLLMWGTADRVVPFVNAARVKKLIPHAELVTIEGAGHSLTMSHPQEVGRTLVRFFRQD</sequence>
<dbReference type="Proteomes" id="UP000287166">
    <property type="component" value="Unassembled WGS sequence"/>
</dbReference>
<comment type="caution">
    <text evidence="3">The sequence shown here is derived from an EMBL/GenBank/DDBJ whole genome shotgun (WGS) entry which is preliminary data.</text>
</comment>
<keyword evidence="4" id="KW-1185">Reference proteome</keyword>
<keyword evidence="1" id="KW-0812">Transmembrane</keyword>
<gene>
    <name evidence="3" type="ORF">SCP_0214230</name>
</gene>
<dbReference type="PRINTS" id="PR00412">
    <property type="entry name" value="EPOXHYDRLASE"/>
</dbReference>
<dbReference type="PANTHER" id="PTHR43194:SF2">
    <property type="entry name" value="PEROXISOMAL MEMBRANE PROTEIN LPX1"/>
    <property type="match status" value="1"/>
</dbReference>
<proteinExistence type="predicted"/>
<accession>A0A401GDL8</accession>